<keyword evidence="2 9" id="KW-0378">Hydrolase</keyword>
<organism evidence="12 13">
    <name type="scientific">Draconibacterium sediminis</name>
    <dbReference type="NCBI Taxonomy" id="1544798"/>
    <lineage>
        <taxon>Bacteria</taxon>
        <taxon>Pseudomonadati</taxon>
        <taxon>Bacteroidota</taxon>
        <taxon>Bacteroidia</taxon>
        <taxon>Marinilabiliales</taxon>
        <taxon>Prolixibacteraceae</taxon>
        <taxon>Draconibacterium</taxon>
    </lineage>
</organism>
<feature type="binding site" evidence="9">
    <location>
        <begin position="7"/>
        <end position="14"/>
    </location>
    <ligand>
        <name>ATP</name>
        <dbReference type="ChEBI" id="CHEBI:30616"/>
    </ligand>
</feature>
<reference evidence="12 13" key="1">
    <citation type="submission" date="2014-09" db="EMBL/GenBank/DDBJ databases">
        <title>Draft Genome Sequence of Draconibacterium sp. JN14CK-3.</title>
        <authorList>
            <person name="Dong C."/>
            <person name="Lai Q."/>
            <person name="Shao Z."/>
        </authorList>
    </citation>
    <scope>NUCLEOTIDE SEQUENCE [LARGE SCALE GENOMIC DNA]</scope>
    <source>
        <strain evidence="12 13">JN14CK-3</strain>
    </source>
</reference>
<dbReference type="SUPFAM" id="SSF52540">
    <property type="entry name" value="P-loop containing nucleoside triphosphate hydrolases"/>
    <property type="match status" value="1"/>
</dbReference>
<evidence type="ECO:0000256" key="4">
    <source>
        <dbReference type="ARBA" id="ARBA00022840"/>
    </source>
</evidence>
<dbReference type="GO" id="GO:0003677">
    <property type="term" value="F:DNA binding"/>
    <property type="evidence" value="ECO:0007669"/>
    <property type="project" value="InterPro"/>
</dbReference>
<dbReference type="PANTHER" id="PTHR11070">
    <property type="entry name" value="UVRD / RECB / PCRA DNA HELICASE FAMILY MEMBER"/>
    <property type="match status" value="1"/>
</dbReference>
<evidence type="ECO:0000256" key="1">
    <source>
        <dbReference type="ARBA" id="ARBA00022741"/>
    </source>
</evidence>
<sequence>MLTVYKASAGSGKTFQLVVEYLKIILSNPYNYKHILAVTFTNKATNEMKSRILEQLHLLAIEKDSPYIEPLQKDNNYTEQFIRQRAKEVLKNILHDYNRFSINTIDSFTQKVIKSFNRELGISPNFTVELDNDLLLQEASDRLLARINDDKDLLKWLRDYSKEKIEANRSQRIDDDIQNLGKELFKESFQVFFPDEGESVYNRENLNDFGKELRQIIRQFEKGIKDKAQTLFNDIFSNGFSVDDFSYKKSGVAGYIQSLANGEIKEPGSRVLTACEDVEKWYSAKHKQAAEIHNMVDTKLQPGLISLVEFYTSNNIRYNTAQAALRQLRMLGILSDLKEEIKKIQQEKGALQLSDSNLLLSKIIGQSDSPFVYEKIGNYYKYFMLDEFQDTSGLQWQNFRPLLENSLAEGNANLIVGDVKQSIYRWRNSDWSILAEQLDAQFSPQQKQDFTLEKNWRSDKNIIAFNNAIFGELKTAFEDYLIGSLENREAYIQKFDHIYSSYQQEAGKSNDEATGFTQINFLPEDDFEETATEQLVEQVKYLQDQGIKAKDIAILIRKNKEGGPIIEAFLAAAKLDENKNYNLSVLSNESLFLHASKAVLVVISTIELLIDPENKITQATLLHLWQSWLKPRLKTMSIPVHSNNGQSLLDFNDYSDWHLQPGFDEEFSSELAGKLEQVKRKVLLTSLDETITHICSLFGLFNFESELPFLQTLIDKAGELKISLSNDLSNLLYWWNEKGSNTSVNVNEEVSSIRLMTVHKSKGLEFKAVLLPYLDWKTSWSGTTAPLLWCKPQSEPFNKFPLLPIQAGKHMETSEFAPMYFEEKMNYYIDTLNLVYVAFTRAATVLIANCPMPKESKNNSGSGKPIHYLLHKALANQSKQDEFADCFNEEQDRFEFGRIAKQPQQDDEQKAILIKKYNFNDISDKISLRLNGEDFLIENEHQYSVKNTGKIIHDILSEIVLADDANAACLQALQDGKVSKTEFDEIQTSIQNNLLLPEVKKWFDGSYEVLNERDLLTSDKLLRPDRIMFSGDEAIVVDYKTGERQDKYLYQVKEYARVLQNTGFSKVSGFLWYLHTSKLEKVCELE</sequence>
<dbReference type="GO" id="GO:0016887">
    <property type="term" value="F:ATP hydrolysis activity"/>
    <property type="evidence" value="ECO:0007669"/>
    <property type="project" value="RHEA"/>
</dbReference>
<keyword evidence="3 9" id="KW-0347">Helicase</keyword>
<evidence type="ECO:0000256" key="3">
    <source>
        <dbReference type="ARBA" id="ARBA00022806"/>
    </source>
</evidence>
<dbReference type="GO" id="GO:0043138">
    <property type="term" value="F:3'-5' DNA helicase activity"/>
    <property type="evidence" value="ECO:0007669"/>
    <property type="project" value="UniProtKB-EC"/>
</dbReference>
<dbReference type="STRING" id="1544798.LH29_12000"/>
<evidence type="ECO:0000313" key="13">
    <source>
        <dbReference type="Proteomes" id="UP000032544"/>
    </source>
</evidence>
<proteinExistence type="predicted"/>
<dbReference type="Gene3D" id="3.40.50.300">
    <property type="entry name" value="P-loop containing nucleotide triphosphate hydrolases"/>
    <property type="match status" value="4"/>
</dbReference>
<evidence type="ECO:0000256" key="8">
    <source>
        <dbReference type="ARBA" id="ARBA00048988"/>
    </source>
</evidence>
<evidence type="ECO:0000256" key="6">
    <source>
        <dbReference type="ARBA" id="ARBA00034617"/>
    </source>
</evidence>
<comment type="caution">
    <text evidence="12">The sequence shown here is derived from an EMBL/GenBank/DDBJ whole genome shotgun (WGS) entry which is preliminary data.</text>
</comment>
<protein>
    <recommendedName>
        <fullName evidence="7">DNA 3'-5' helicase</fullName>
        <ecNumber evidence="7">5.6.2.4</ecNumber>
    </recommendedName>
</protein>
<dbReference type="GO" id="GO:0005524">
    <property type="term" value="F:ATP binding"/>
    <property type="evidence" value="ECO:0007669"/>
    <property type="project" value="UniProtKB-UniRule"/>
</dbReference>
<comment type="catalytic activity">
    <reaction evidence="8">
        <text>ATP + H2O = ADP + phosphate + H(+)</text>
        <dbReference type="Rhea" id="RHEA:13065"/>
        <dbReference type="ChEBI" id="CHEBI:15377"/>
        <dbReference type="ChEBI" id="CHEBI:15378"/>
        <dbReference type="ChEBI" id="CHEBI:30616"/>
        <dbReference type="ChEBI" id="CHEBI:43474"/>
        <dbReference type="ChEBI" id="CHEBI:456216"/>
        <dbReference type="EC" id="5.6.2.4"/>
    </reaction>
</comment>
<dbReference type="PROSITE" id="PS51217">
    <property type="entry name" value="UVRD_HELICASE_CTER"/>
    <property type="match status" value="1"/>
</dbReference>
<gene>
    <name evidence="12" type="ORF">LH29_12000</name>
</gene>
<dbReference type="Pfam" id="PF00580">
    <property type="entry name" value="UvrD-helicase"/>
    <property type="match status" value="1"/>
</dbReference>
<evidence type="ECO:0000256" key="5">
    <source>
        <dbReference type="ARBA" id="ARBA00023235"/>
    </source>
</evidence>
<accession>A0A0D8JBA6</accession>
<keyword evidence="13" id="KW-1185">Reference proteome</keyword>
<evidence type="ECO:0000313" key="12">
    <source>
        <dbReference type="EMBL" id="KJF43796.1"/>
    </source>
</evidence>
<evidence type="ECO:0000256" key="9">
    <source>
        <dbReference type="PROSITE-ProRule" id="PRU00560"/>
    </source>
</evidence>
<evidence type="ECO:0000256" key="2">
    <source>
        <dbReference type="ARBA" id="ARBA00022801"/>
    </source>
</evidence>
<dbReference type="PROSITE" id="PS51198">
    <property type="entry name" value="UVRD_HELICASE_ATP_BIND"/>
    <property type="match status" value="1"/>
</dbReference>
<dbReference type="GO" id="GO:0000725">
    <property type="term" value="P:recombinational repair"/>
    <property type="evidence" value="ECO:0007669"/>
    <property type="project" value="TreeGrafter"/>
</dbReference>
<dbReference type="Proteomes" id="UP000032544">
    <property type="component" value="Unassembled WGS sequence"/>
</dbReference>
<dbReference type="InterPro" id="IPR014016">
    <property type="entry name" value="UvrD-like_ATP-bd"/>
</dbReference>
<dbReference type="Pfam" id="PF13361">
    <property type="entry name" value="UvrD_C"/>
    <property type="match status" value="1"/>
</dbReference>
<dbReference type="InterPro" id="IPR027417">
    <property type="entry name" value="P-loop_NTPase"/>
</dbReference>
<feature type="domain" description="UvrD-like helicase ATP-binding" evidence="10">
    <location>
        <begin position="1"/>
        <end position="459"/>
    </location>
</feature>
<dbReference type="GO" id="GO:0005829">
    <property type="term" value="C:cytosol"/>
    <property type="evidence" value="ECO:0007669"/>
    <property type="project" value="TreeGrafter"/>
</dbReference>
<dbReference type="AlphaFoldDB" id="A0A0D8JBA6"/>
<dbReference type="PATRIC" id="fig|1544798.3.peg.2556"/>
<dbReference type="InterPro" id="IPR000212">
    <property type="entry name" value="DNA_helicase_UvrD/REP"/>
</dbReference>
<evidence type="ECO:0000259" key="11">
    <source>
        <dbReference type="PROSITE" id="PS51217"/>
    </source>
</evidence>
<dbReference type="InterPro" id="IPR014017">
    <property type="entry name" value="DNA_helicase_UvrD-like_C"/>
</dbReference>
<evidence type="ECO:0000259" key="10">
    <source>
        <dbReference type="PROSITE" id="PS51198"/>
    </source>
</evidence>
<keyword evidence="4 9" id="KW-0067">ATP-binding</keyword>
<comment type="catalytic activity">
    <reaction evidence="6">
        <text>Couples ATP hydrolysis with the unwinding of duplex DNA by translocating in the 3'-5' direction.</text>
        <dbReference type="EC" id="5.6.2.4"/>
    </reaction>
</comment>
<dbReference type="RefSeq" id="WP_045029778.1">
    <property type="nucleotide sequence ID" value="NZ_JRHC01000002.1"/>
</dbReference>
<feature type="domain" description="UvrD-like helicase C-terminal" evidence="11">
    <location>
        <begin position="460"/>
        <end position="763"/>
    </location>
</feature>
<dbReference type="OrthoDB" id="9810135at2"/>
<keyword evidence="1 9" id="KW-0547">Nucleotide-binding</keyword>
<keyword evidence="5" id="KW-0413">Isomerase</keyword>
<dbReference type="EC" id="5.6.2.4" evidence="7"/>
<evidence type="ECO:0000256" key="7">
    <source>
        <dbReference type="ARBA" id="ARBA00034808"/>
    </source>
</evidence>
<name>A0A0D8JBA6_9BACT</name>
<dbReference type="PANTHER" id="PTHR11070:SF67">
    <property type="entry name" value="DNA 3'-5' HELICASE"/>
    <property type="match status" value="1"/>
</dbReference>
<dbReference type="EMBL" id="JRHC01000002">
    <property type="protein sequence ID" value="KJF43796.1"/>
    <property type="molecule type" value="Genomic_DNA"/>
</dbReference>